<dbReference type="OrthoDB" id="1039448at2"/>
<dbReference type="KEGG" id="arac:E0W69_019095"/>
<organism evidence="2 3">
    <name type="scientific">Rhizosphaericola mali</name>
    <dbReference type="NCBI Taxonomy" id="2545455"/>
    <lineage>
        <taxon>Bacteria</taxon>
        <taxon>Pseudomonadati</taxon>
        <taxon>Bacteroidota</taxon>
        <taxon>Chitinophagia</taxon>
        <taxon>Chitinophagales</taxon>
        <taxon>Chitinophagaceae</taxon>
        <taxon>Rhizosphaericola</taxon>
    </lineage>
</organism>
<evidence type="ECO:0000256" key="1">
    <source>
        <dbReference type="SAM" id="Phobius"/>
    </source>
</evidence>
<name>A0A5P2GG49_9BACT</name>
<keyword evidence="1" id="KW-0472">Membrane</keyword>
<protein>
    <recommendedName>
        <fullName evidence="4">Energy transducer TonB</fullName>
    </recommendedName>
</protein>
<dbReference type="EMBL" id="CP044016">
    <property type="protein sequence ID" value="QES90671.1"/>
    <property type="molecule type" value="Genomic_DNA"/>
</dbReference>
<evidence type="ECO:0000313" key="3">
    <source>
        <dbReference type="Proteomes" id="UP000292424"/>
    </source>
</evidence>
<reference evidence="2 3" key="1">
    <citation type="submission" date="2019-09" db="EMBL/GenBank/DDBJ databases">
        <title>Complete genome sequence of Arachidicoccus sp. B3-10 isolated from apple orchard soil.</title>
        <authorList>
            <person name="Kim H.S."/>
            <person name="Han K.-I."/>
            <person name="Suh M.K."/>
            <person name="Lee K.C."/>
            <person name="Eom M.K."/>
            <person name="Kim J.-S."/>
            <person name="Kang S.W."/>
            <person name="Sin Y."/>
            <person name="Lee J.-S."/>
        </authorList>
    </citation>
    <scope>NUCLEOTIDE SEQUENCE [LARGE SCALE GENOMIC DNA]</scope>
    <source>
        <strain evidence="2 3">B3-10</strain>
    </source>
</reference>
<feature type="transmembrane region" description="Helical" evidence="1">
    <location>
        <begin position="39"/>
        <end position="60"/>
    </location>
</feature>
<keyword evidence="3" id="KW-1185">Reference proteome</keyword>
<dbReference type="SUPFAM" id="SSF74653">
    <property type="entry name" value="TolA/TonB C-terminal domain"/>
    <property type="match status" value="1"/>
</dbReference>
<keyword evidence="1" id="KW-0812">Transmembrane</keyword>
<dbReference type="Proteomes" id="UP000292424">
    <property type="component" value="Chromosome"/>
</dbReference>
<accession>A0A5P2GG49</accession>
<evidence type="ECO:0000313" key="2">
    <source>
        <dbReference type="EMBL" id="QES90671.1"/>
    </source>
</evidence>
<keyword evidence="1" id="KW-1133">Transmembrane helix</keyword>
<gene>
    <name evidence="2" type="ORF">E0W69_019095</name>
</gene>
<dbReference type="RefSeq" id="WP_131331656.1">
    <property type="nucleotide sequence ID" value="NZ_CP044016.1"/>
</dbReference>
<dbReference type="AlphaFoldDB" id="A0A5P2GG49"/>
<evidence type="ECO:0008006" key="4">
    <source>
        <dbReference type="Google" id="ProtNLM"/>
    </source>
</evidence>
<proteinExistence type="predicted"/>
<sequence length="281" mass="31969">MKKEIHHIIQEKELIDIVFTNRNKAYGAYEIRKSYYKHLTIGLICTIGIVAIWFLLYFAVLNDFLPKPPSIKTSTVHLKEYKLPPAIKTTKHANKYSSDKPKFKSHPILEEISSSAPVSQPYSIQNNEMIINKLPEKLEIQTPPPTEKKSDENIFKRPDKNLEKKEEIIDPLFDIATVKVTSLPQFLGGNVGWANFLKRNLNMYASLRKGAMPATYIVIIGFYVHADSSVSDFKIVKDPGYGMGEEGLRVLKMSGKWIPGTKNNKPITFAQLQTIVFKVTE</sequence>
<dbReference type="Gene3D" id="3.30.1150.10">
    <property type="match status" value="1"/>
</dbReference>